<evidence type="ECO:0000313" key="1">
    <source>
        <dbReference type="EMBL" id="KAL3797832.1"/>
    </source>
</evidence>
<comment type="caution">
    <text evidence="1">The sequence shown here is derived from an EMBL/GenBank/DDBJ whole genome shotgun (WGS) entry which is preliminary data.</text>
</comment>
<dbReference type="Proteomes" id="UP001516023">
    <property type="component" value="Unassembled WGS sequence"/>
</dbReference>
<reference evidence="1 2" key="1">
    <citation type="journal article" date="2020" name="G3 (Bethesda)">
        <title>Improved Reference Genome for Cyclotella cryptica CCMP332, a Model for Cell Wall Morphogenesis, Salinity Adaptation, and Lipid Production in Diatoms (Bacillariophyta).</title>
        <authorList>
            <person name="Roberts W.R."/>
            <person name="Downey K.M."/>
            <person name="Ruck E.C."/>
            <person name="Traller J.C."/>
            <person name="Alverson A.J."/>
        </authorList>
    </citation>
    <scope>NUCLEOTIDE SEQUENCE [LARGE SCALE GENOMIC DNA]</scope>
    <source>
        <strain evidence="1 2">CCMP332</strain>
    </source>
</reference>
<keyword evidence="2" id="KW-1185">Reference proteome</keyword>
<protein>
    <submittedName>
        <fullName evidence="1">Uncharacterized protein</fullName>
    </submittedName>
</protein>
<proteinExistence type="predicted"/>
<dbReference type="EMBL" id="JABMIG020000051">
    <property type="protein sequence ID" value="KAL3797832.1"/>
    <property type="molecule type" value="Genomic_DNA"/>
</dbReference>
<sequence length="63" mass="7037">MDADQNETCPRPWPAAVMVDYPVIRDGAHKMSKLSKLTWLITRGLSVSTSCEKEDKEIGNGRC</sequence>
<gene>
    <name evidence="1" type="ORF">HJC23_006870</name>
</gene>
<name>A0ABD3QBU9_9STRA</name>
<organism evidence="1 2">
    <name type="scientific">Cyclotella cryptica</name>
    <dbReference type="NCBI Taxonomy" id="29204"/>
    <lineage>
        <taxon>Eukaryota</taxon>
        <taxon>Sar</taxon>
        <taxon>Stramenopiles</taxon>
        <taxon>Ochrophyta</taxon>
        <taxon>Bacillariophyta</taxon>
        <taxon>Coscinodiscophyceae</taxon>
        <taxon>Thalassiosirophycidae</taxon>
        <taxon>Stephanodiscales</taxon>
        <taxon>Stephanodiscaceae</taxon>
        <taxon>Cyclotella</taxon>
    </lineage>
</organism>
<accession>A0ABD3QBU9</accession>
<dbReference type="AlphaFoldDB" id="A0ABD3QBU9"/>
<evidence type="ECO:0000313" key="2">
    <source>
        <dbReference type="Proteomes" id="UP001516023"/>
    </source>
</evidence>